<accession>A0A6A7AUW0</accession>
<dbReference type="InterPro" id="IPR002110">
    <property type="entry name" value="Ankyrin_rpt"/>
</dbReference>
<dbReference type="InterPro" id="IPR056884">
    <property type="entry name" value="NPHP3-like_N"/>
</dbReference>
<dbReference type="OrthoDB" id="194358at2759"/>
<dbReference type="Gene3D" id="3.40.50.300">
    <property type="entry name" value="P-loop containing nucleotide triphosphate hydrolases"/>
    <property type="match status" value="1"/>
</dbReference>
<evidence type="ECO:0000256" key="1">
    <source>
        <dbReference type="ARBA" id="ARBA00022737"/>
    </source>
</evidence>
<dbReference type="Gene3D" id="1.25.40.20">
    <property type="entry name" value="Ankyrin repeat-containing domain"/>
    <property type="match status" value="1"/>
</dbReference>
<dbReference type="Pfam" id="PF12796">
    <property type="entry name" value="Ank_2"/>
    <property type="match status" value="1"/>
</dbReference>
<protein>
    <recommendedName>
        <fullName evidence="3">Nephrocystin 3-like N-terminal domain-containing protein</fullName>
    </recommendedName>
</protein>
<reference evidence="4" key="1">
    <citation type="submission" date="2020-01" db="EMBL/GenBank/DDBJ databases">
        <authorList>
            <consortium name="DOE Joint Genome Institute"/>
            <person name="Haridas S."/>
            <person name="Albert R."/>
            <person name="Binder M."/>
            <person name="Bloem J."/>
            <person name="Labutti K."/>
            <person name="Salamov A."/>
            <person name="Andreopoulos B."/>
            <person name="Baker S.E."/>
            <person name="Barry K."/>
            <person name="Bills G."/>
            <person name="Bluhm B.H."/>
            <person name="Cannon C."/>
            <person name="Castanera R."/>
            <person name="Culley D.E."/>
            <person name="Daum C."/>
            <person name="Ezra D."/>
            <person name="Gonzalez J.B."/>
            <person name="Henrissat B."/>
            <person name="Kuo A."/>
            <person name="Liang C."/>
            <person name="Lipzen A."/>
            <person name="Lutzoni F."/>
            <person name="Magnuson J."/>
            <person name="Mondo S."/>
            <person name="Nolan M."/>
            <person name="Ohm R."/>
            <person name="Pangilinan J."/>
            <person name="Park H.-J."/>
            <person name="Ramirez L."/>
            <person name="Alfaro M."/>
            <person name="Sun H."/>
            <person name="Tritt A."/>
            <person name="Yoshinaga Y."/>
            <person name="Zwiers L.-H."/>
            <person name="Turgeon B.G."/>
            <person name="Goodwin S.B."/>
            <person name="Spatafora J.W."/>
            <person name="Crous P.W."/>
            <person name="Grigoriev I.V."/>
        </authorList>
    </citation>
    <scope>NUCLEOTIDE SEQUENCE</scope>
    <source>
        <strain evidence="4">IPT5</strain>
    </source>
</reference>
<keyword evidence="2" id="KW-0040">ANK repeat</keyword>
<feature type="domain" description="Nephrocystin 3-like N-terminal" evidence="3">
    <location>
        <begin position="33"/>
        <end position="207"/>
    </location>
</feature>
<feature type="repeat" description="ANK" evidence="2">
    <location>
        <begin position="676"/>
        <end position="700"/>
    </location>
</feature>
<feature type="non-terminal residue" evidence="4">
    <location>
        <position position="700"/>
    </location>
</feature>
<name>A0A6A7AUW0_9PLEO</name>
<keyword evidence="1" id="KW-0677">Repeat</keyword>
<gene>
    <name evidence="4" type="ORF">T440DRAFT_356043</name>
</gene>
<evidence type="ECO:0000259" key="3">
    <source>
        <dbReference type="Pfam" id="PF24883"/>
    </source>
</evidence>
<dbReference type="SUPFAM" id="SSF48403">
    <property type="entry name" value="Ankyrin repeat"/>
    <property type="match status" value="1"/>
</dbReference>
<dbReference type="AlphaFoldDB" id="A0A6A7AUW0"/>
<dbReference type="EMBL" id="MU006334">
    <property type="protein sequence ID" value="KAF2846574.1"/>
    <property type="molecule type" value="Genomic_DNA"/>
</dbReference>
<dbReference type="Pfam" id="PF24883">
    <property type="entry name" value="NPHP3_N"/>
    <property type="match status" value="1"/>
</dbReference>
<evidence type="ECO:0000313" key="4">
    <source>
        <dbReference type="EMBL" id="KAF2846574.1"/>
    </source>
</evidence>
<evidence type="ECO:0000256" key="2">
    <source>
        <dbReference type="PROSITE-ProRule" id="PRU00023"/>
    </source>
</evidence>
<dbReference type="PROSITE" id="PS50297">
    <property type="entry name" value="ANK_REP_REGION"/>
    <property type="match status" value="1"/>
</dbReference>
<proteinExistence type="predicted"/>
<dbReference type="PANTHER" id="PTHR10039:SF5">
    <property type="entry name" value="NACHT DOMAIN-CONTAINING PROTEIN"/>
    <property type="match status" value="1"/>
</dbReference>
<dbReference type="InterPro" id="IPR027417">
    <property type="entry name" value="P-loop_NTPase"/>
</dbReference>
<dbReference type="SMART" id="SM00248">
    <property type="entry name" value="ANK"/>
    <property type="match status" value="3"/>
</dbReference>
<dbReference type="Proteomes" id="UP000799423">
    <property type="component" value="Unassembled WGS sequence"/>
</dbReference>
<organism evidence="4 5">
    <name type="scientific">Plenodomus tracheiphilus IPT5</name>
    <dbReference type="NCBI Taxonomy" id="1408161"/>
    <lineage>
        <taxon>Eukaryota</taxon>
        <taxon>Fungi</taxon>
        <taxon>Dikarya</taxon>
        <taxon>Ascomycota</taxon>
        <taxon>Pezizomycotina</taxon>
        <taxon>Dothideomycetes</taxon>
        <taxon>Pleosporomycetidae</taxon>
        <taxon>Pleosporales</taxon>
        <taxon>Pleosporineae</taxon>
        <taxon>Leptosphaeriaceae</taxon>
        <taxon>Plenodomus</taxon>
    </lineage>
</organism>
<dbReference type="InterPro" id="IPR036770">
    <property type="entry name" value="Ankyrin_rpt-contain_sf"/>
</dbReference>
<sequence>SMDEEQKRMLIDSLRFDQIDARQMTIKKAHSRTCRWLLKKCEYLDWLNTDKLNEHHGFLWIRGKPGTGKSTLMKFVHAHARKTMTEKAVISFFFNARGEDIEKSTVGTYRSLLLQLLERFPKLQITFDSLSLAKSSIASNYQWSIESLQAMLEQAIMLLGDCSAVCFIDALDECEEQQIRDMIRFFEDVGRLTVSAGINFQVCFSSRHYPHITIRKGLGLVLEGQEGHSQDISDYVETELKIGKSNIAQQIRSELQEKACGVFMWVVLVIGILNKEHDRGRVYALRRRLREIPGDLHNLFRNILTRDSHSKDELVLCIQWVLFAKHPLSLEQLYFAILSGVELEAVSRWNPDEITQDAMRRFILDSSKGLIETTTSKVQKIQKVQFIHESVRDFLLKEDGLGNIWPDLRSNIHGQSHERLKQCCLHYMSADVIALIELPETLPRASTRQAAGLRKLALEKLPFLEYVVQNVLYHADAAQRSSITQSSFLDGFPLIQWIKLDNLFQKHDVRRHTERVSFLYVLAKLNMAGLIRARSPGPRCLDLEEERYGCALFAAAATGSKEAVQACIEGLEVNHPACSDDRRLQEQRFAKEEEEALNNLGRTFKYSKKRGMLSYAAELGNANMVAYLVDQGRFELDLKDPLGRTPLWWGSKKGCKAVVELLLSTKRVVVDNEDRDSKTPLYVAAEEGKDLVVHSLLDKG</sequence>
<dbReference type="SUPFAM" id="SSF52540">
    <property type="entry name" value="P-loop containing nucleoside triphosphate hydrolases"/>
    <property type="match status" value="1"/>
</dbReference>
<evidence type="ECO:0000313" key="5">
    <source>
        <dbReference type="Proteomes" id="UP000799423"/>
    </source>
</evidence>
<dbReference type="PANTHER" id="PTHR10039">
    <property type="entry name" value="AMELOGENIN"/>
    <property type="match status" value="1"/>
</dbReference>
<dbReference type="PROSITE" id="PS50088">
    <property type="entry name" value="ANK_REPEAT"/>
    <property type="match status" value="1"/>
</dbReference>
<keyword evidence="5" id="KW-1185">Reference proteome</keyword>
<feature type="non-terminal residue" evidence="4">
    <location>
        <position position="1"/>
    </location>
</feature>